<dbReference type="WBParaSite" id="Gr19_v10_g12308.t1">
    <property type="protein sequence ID" value="Gr19_v10_g12308.t1"/>
    <property type="gene ID" value="Gr19_v10_g12308"/>
</dbReference>
<dbReference type="Proteomes" id="UP000887572">
    <property type="component" value="Unplaced"/>
</dbReference>
<organism evidence="1 2">
    <name type="scientific">Globodera rostochiensis</name>
    <name type="common">Golden nematode worm</name>
    <name type="synonym">Heterodera rostochiensis</name>
    <dbReference type="NCBI Taxonomy" id="31243"/>
    <lineage>
        <taxon>Eukaryota</taxon>
        <taxon>Metazoa</taxon>
        <taxon>Ecdysozoa</taxon>
        <taxon>Nematoda</taxon>
        <taxon>Chromadorea</taxon>
        <taxon>Rhabditida</taxon>
        <taxon>Tylenchina</taxon>
        <taxon>Tylenchomorpha</taxon>
        <taxon>Tylenchoidea</taxon>
        <taxon>Heteroderidae</taxon>
        <taxon>Heteroderinae</taxon>
        <taxon>Globodera</taxon>
    </lineage>
</organism>
<evidence type="ECO:0000313" key="1">
    <source>
        <dbReference type="Proteomes" id="UP000887572"/>
    </source>
</evidence>
<name>A0A914GXN5_GLORO</name>
<reference evidence="2" key="1">
    <citation type="submission" date="2022-11" db="UniProtKB">
        <authorList>
            <consortium name="WormBaseParasite"/>
        </authorList>
    </citation>
    <scope>IDENTIFICATION</scope>
</reference>
<evidence type="ECO:0000313" key="2">
    <source>
        <dbReference type="WBParaSite" id="Gr19_v10_g12308.t1"/>
    </source>
</evidence>
<sequence length="135" mass="15294">MGSKYYRHKGILDIIANRCLASGANAITKQDKTTFELSTAGSIGYVDQTVIEFLKLLLNSSGTTVAIYAAGKLNLTGERLTFRQLKGGKWLLVRCPVGREEDKWANWEAEAIQWEWHRQWNRISIKFNDRDIGCG</sequence>
<accession>A0A914GXN5</accession>
<keyword evidence="1" id="KW-1185">Reference proteome</keyword>
<dbReference type="AlphaFoldDB" id="A0A914GXN5"/>
<protein>
    <submittedName>
        <fullName evidence="2">Uncharacterized protein</fullName>
    </submittedName>
</protein>
<proteinExistence type="predicted"/>